<dbReference type="InterPro" id="IPR029069">
    <property type="entry name" value="HotDog_dom_sf"/>
</dbReference>
<keyword evidence="1" id="KW-0378">Hydrolase</keyword>
<evidence type="ECO:0000313" key="2">
    <source>
        <dbReference type="Proteomes" id="UP001589718"/>
    </source>
</evidence>
<dbReference type="Proteomes" id="UP001589718">
    <property type="component" value="Unassembled WGS sequence"/>
</dbReference>
<keyword evidence="2" id="KW-1185">Reference proteome</keyword>
<dbReference type="RefSeq" id="WP_345227495.1">
    <property type="nucleotide sequence ID" value="NZ_BAAAXE010000014.1"/>
</dbReference>
<name>A0ABV5PAM7_STRCM</name>
<organism evidence="1 2">
    <name type="scientific">Streptomyces cremeus</name>
    <dbReference type="NCBI Taxonomy" id="66881"/>
    <lineage>
        <taxon>Bacteria</taxon>
        <taxon>Bacillati</taxon>
        <taxon>Actinomycetota</taxon>
        <taxon>Actinomycetes</taxon>
        <taxon>Kitasatosporales</taxon>
        <taxon>Streptomycetaceae</taxon>
        <taxon>Streptomyces</taxon>
    </lineage>
</organism>
<dbReference type="CDD" id="cd03440">
    <property type="entry name" value="hot_dog"/>
    <property type="match status" value="1"/>
</dbReference>
<evidence type="ECO:0000313" key="1">
    <source>
        <dbReference type="EMBL" id="MFB9520219.1"/>
    </source>
</evidence>
<proteinExistence type="predicted"/>
<dbReference type="EMBL" id="JBHMCR010000005">
    <property type="protein sequence ID" value="MFB9520219.1"/>
    <property type="molecule type" value="Genomic_DNA"/>
</dbReference>
<protein>
    <submittedName>
        <fullName evidence="1">PaaI family thioesterase</fullName>
        <ecNumber evidence="1">3.1.2.-</ecNumber>
    </submittedName>
</protein>
<sequence length="243" mass="25938">MPHRSTVVIPPYAYGLPGVGFGGYAAGLLARRFDGGPVKVSFRRPLPLGTPVEVRAGEEGTYEIADGDGPFARAQAVAGVPLPPRVPAWEEARRAEKEHPPADTPYYTPDCYGCGMDREPGLGLRQNVSALPGHDMVATTWRPDPELSPGSAFLPAEHVWGALDCPAGWTCHLFSAAPRGTVTAYLAADVRRPVVPGEEYVSFAWKVSHAGRKYVAGSALATRDGELCAHAESLWLSPAPRAE</sequence>
<accession>A0ABV5PAM7</accession>
<dbReference type="SUPFAM" id="SSF54637">
    <property type="entry name" value="Thioesterase/thiol ester dehydrase-isomerase"/>
    <property type="match status" value="1"/>
</dbReference>
<gene>
    <name evidence="1" type="ORF">ACFFTU_09700</name>
</gene>
<comment type="caution">
    <text evidence="1">The sequence shown here is derived from an EMBL/GenBank/DDBJ whole genome shotgun (WGS) entry which is preliminary data.</text>
</comment>
<dbReference type="Gene3D" id="3.10.129.10">
    <property type="entry name" value="Hotdog Thioesterase"/>
    <property type="match status" value="1"/>
</dbReference>
<reference evidence="1 2" key="1">
    <citation type="submission" date="2024-09" db="EMBL/GenBank/DDBJ databases">
        <authorList>
            <person name="Sun Q."/>
            <person name="Mori K."/>
        </authorList>
    </citation>
    <scope>NUCLEOTIDE SEQUENCE [LARGE SCALE GENOMIC DNA]</scope>
    <source>
        <strain evidence="1 2">JCM 4362</strain>
    </source>
</reference>
<dbReference type="GO" id="GO:0016787">
    <property type="term" value="F:hydrolase activity"/>
    <property type="evidence" value="ECO:0007669"/>
    <property type="project" value="UniProtKB-KW"/>
</dbReference>
<dbReference type="EC" id="3.1.2.-" evidence="1"/>